<feature type="transmembrane region" description="Helical" evidence="6">
    <location>
        <begin position="62"/>
        <end position="80"/>
    </location>
</feature>
<keyword evidence="3 6" id="KW-0812">Transmembrane</keyword>
<evidence type="ECO:0008006" key="9">
    <source>
        <dbReference type="Google" id="ProtNLM"/>
    </source>
</evidence>
<evidence type="ECO:0000256" key="2">
    <source>
        <dbReference type="ARBA" id="ARBA00022475"/>
    </source>
</evidence>
<feature type="transmembrane region" description="Helical" evidence="6">
    <location>
        <begin position="320"/>
        <end position="339"/>
    </location>
</feature>
<evidence type="ECO:0000313" key="8">
    <source>
        <dbReference type="Proteomes" id="UP000037392"/>
    </source>
</evidence>
<dbReference type="GO" id="GO:0005886">
    <property type="term" value="C:plasma membrane"/>
    <property type="evidence" value="ECO:0007669"/>
    <property type="project" value="UniProtKB-SubCell"/>
</dbReference>
<feature type="transmembrane region" description="Helical" evidence="6">
    <location>
        <begin position="87"/>
        <end position="107"/>
    </location>
</feature>
<evidence type="ECO:0000256" key="4">
    <source>
        <dbReference type="ARBA" id="ARBA00022989"/>
    </source>
</evidence>
<feature type="transmembrane region" description="Helical" evidence="6">
    <location>
        <begin position="246"/>
        <end position="265"/>
    </location>
</feature>
<comment type="subcellular location">
    <subcellularLocation>
        <location evidence="1">Cell membrane</location>
        <topology evidence="1">Multi-pass membrane protein</topology>
    </subcellularLocation>
</comment>
<feature type="transmembrane region" description="Helical" evidence="6">
    <location>
        <begin position="285"/>
        <end position="308"/>
    </location>
</feature>
<feature type="transmembrane region" description="Helical" evidence="6">
    <location>
        <begin position="12"/>
        <end position="36"/>
    </location>
</feature>
<dbReference type="Pfam" id="PF02653">
    <property type="entry name" value="BPD_transp_2"/>
    <property type="match status" value="1"/>
</dbReference>
<keyword evidence="5 6" id="KW-0472">Membrane</keyword>
<dbReference type="GO" id="GO:0022857">
    <property type="term" value="F:transmembrane transporter activity"/>
    <property type="evidence" value="ECO:0007669"/>
    <property type="project" value="InterPro"/>
</dbReference>
<evidence type="ECO:0000256" key="1">
    <source>
        <dbReference type="ARBA" id="ARBA00004651"/>
    </source>
</evidence>
<dbReference type="AlphaFoldDB" id="A0A0J9CCQ3"/>
<evidence type="ECO:0000256" key="5">
    <source>
        <dbReference type="ARBA" id="ARBA00023136"/>
    </source>
</evidence>
<gene>
    <name evidence="7" type="ORF">HMPREF9470_01478</name>
</gene>
<comment type="caution">
    <text evidence="7">The sequence shown here is derived from an EMBL/GenBank/DDBJ whole genome shotgun (WGS) entry which is preliminary data.</text>
</comment>
<dbReference type="InterPro" id="IPR001851">
    <property type="entry name" value="ABC_transp_permease"/>
</dbReference>
<sequence>MSKITRGMGQDAAWNVMKYVFSFMAVMIIGSVLILWQGENPATAMKYILQGAFGSIRNIGNTLRWITPCILTGIAATIAFKSGVMNLGIEGQLYFGAYAAALFGFYVHLPKALHVTGCLLAAGAAGMLFALIPAVMKLVFHVNEMITTLMLNYIAILMTEYLTYIVMGISAAGDSLALSTPPIEDTARLTNLIPKTNASTGILIAVGLVVVIYLVYRCTVVGYELKQVGENRRFARIGGVNVTKTFLAIFLLSGFVAGLCGSIEVQGTYGKFTASFSNNLGWDGIMIAMIAGNNPLTVLVVAVIWGILKAGSLHMERMCDVNRLTVLLIQALFVLFITVDYRKLAGMFKRKAVVG</sequence>
<evidence type="ECO:0000256" key="3">
    <source>
        <dbReference type="ARBA" id="ARBA00022692"/>
    </source>
</evidence>
<dbReference type="CDD" id="cd06580">
    <property type="entry name" value="TM_PBP1_transp_TpRbsC_like"/>
    <property type="match status" value="1"/>
</dbReference>
<organism evidence="7 8">
    <name type="scientific">[Clostridium] citroniae WAL-19142</name>
    <dbReference type="NCBI Taxonomy" id="742734"/>
    <lineage>
        <taxon>Bacteria</taxon>
        <taxon>Bacillati</taxon>
        <taxon>Bacillota</taxon>
        <taxon>Clostridia</taxon>
        <taxon>Lachnospirales</taxon>
        <taxon>Lachnospiraceae</taxon>
        <taxon>Enterocloster</taxon>
    </lineage>
</organism>
<dbReference type="RefSeq" id="WP_007863292.1">
    <property type="nucleotide sequence ID" value="NZ_KQ235876.1"/>
</dbReference>
<name>A0A0J9CCQ3_9FIRM</name>
<keyword evidence="2" id="KW-1003">Cell membrane</keyword>
<feature type="transmembrane region" description="Helical" evidence="6">
    <location>
        <begin position="202"/>
        <end position="225"/>
    </location>
</feature>
<protein>
    <recommendedName>
        <fullName evidence="9">ABC transporter permease</fullName>
    </recommendedName>
</protein>
<dbReference type="Proteomes" id="UP000037392">
    <property type="component" value="Unassembled WGS sequence"/>
</dbReference>
<dbReference type="PANTHER" id="PTHR47089">
    <property type="entry name" value="ABC TRANSPORTER, PERMEASE PROTEIN"/>
    <property type="match status" value="1"/>
</dbReference>
<evidence type="ECO:0000256" key="6">
    <source>
        <dbReference type="SAM" id="Phobius"/>
    </source>
</evidence>
<keyword evidence="4 6" id="KW-1133">Transmembrane helix</keyword>
<evidence type="ECO:0000313" key="7">
    <source>
        <dbReference type="EMBL" id="KMW22249.1"/>
    </source>
</evidence>
<dbReference type="GeneID" id="93164562"/>
<feature type="transmembrane region" description="Helical" evidence="6">
    <location>
        <begin position="151"/>
        <end position="172"/>
    </location>
</feature>
<dbReference type="PATRIC" id="fig|742734.4.peg.1579"/>
<dbReference type="PANTHER" id="PTHR47089:SF1">
    <property type="entry name" value="GUANOSINE ABC TRANSPORTER PERMEASE PROTEIN NUPP"/>
    <property type="match status" value="1"/>
</dbReference>
<reference evidence="7 8" key="1">
    <citation type="submission" date="2011-04" db="EMBL/GenBank/DDBJ databases">
        <title>The Genome Sequence of Clostridium citroniae WAL-19142.</title>
        <authorList>
            <consortium name="The Broad Institute Genome Sequencing Platform"/>
            <person name="Earl A."/>
            <person name="Ward D."/>
            <person name="Feldgarden M."/>
            <person name="Gevers D."/>
            <person name="Warren Y.A."/>
            <person name="Tyrrell K.L."/>
            <person name="Citron D.M."/>
            <person name="Goldstein E.J."/>
            <person name="Daigneault M."/>
            <person name="Allen-Vercoe E."/>
            <person name="Young S.K."/>
            <person name="Zeng Q."/>
            <person name="Gargeya S."/>
            <person name="Fitzgerald M."/>
            <person name="Haas B."/>
            <person name="Abouelleil A."/>
            <person name="Alvarado L."/>
            <person name="Arachchi H.M."/>
            <person name="Berlin A."/>
            <person name="Brown A."/>
            <person name="Chapman S.B."/>
            <person name="Chen Z."/>
            <person name="Dunbar C."/>
            <person name="Freedman E."/>
            <person name="Gearin G."/>
            <person name="Gellesch M."/>
            <person name="Goldberg J."/>
            <person name="Griggs A."/>
            <person name="Gujja S."/>
            <person name="Heilman E.R."/>
            <person name="Heiman D."/>
            <person name="Howarth C."/>
            <person name="Larson L."/>
            <person name="Lui A."/>
            <person name="MacDonald P.J."/>
            <person name="Mehta T."/>
            <person name="Montmayeur A."/>
            <person name="Murphy C."/>
            <person name="Neiman D."/>
            <person name="Pearson M."/>
            <person name="Priest M."/>
            <person name="Roberts A."/>
            <person name="Saif S."/>
            <person name="Shea T."/>
            <person name="Shenoy N."/>
            <person name="Sisk P."/>
            <person name="Stolte C."/>
            <person name="Sykes S."/>
            <person name="White J."/>
            <person name="Yandava C."/>
            <person name="Wortman J."/>
            <person name="Nusbaum C."/>
            <person name="Birren B."/>
        </authorList>
    </citation>
    <scope>NUCLEOTIDE SEQUENCE [LARGE SCALE GENOMIC DNA]</scope>
    <source>
        <strain evidence="7 8">WAL-19142</strain>
    </source>
</reference>
<proteinExistence type="predicted"/>
<dbReference type="EMBL" id="ADLK01000011">
    <property type="protein sequence ID" value="KMW22249.1"/>
    <property type="molecule type" value="Genomic_DNA"/>
</dbReference>
<feature type="transmembrane region" description="Helical" evidence="6">
    <location>
        <begin position="113"/>
        <end position="139"/>
    </location>
</feature>
<accession>A0A0J9CCQ3</accession>